<dbReference type="InterPro" id="IPR036097">
    <property type="entry name" value="HisK_dim/P_sf"/>
</dbReference>
<evidence type="ECO:0000256" key="3">
    <source>
        <dbReference type="SAM" id="Phobius"/>
    </source>
</evidence>
<dbReference type="Gene3D" id="1.10.287.130">
    <property type="match status" value="1"/>
</dbReference>
<accession>A0A9N9FPF9</accession>
<dbReference type="Pfam" id="PF00512">
    <property type="entry name" value="HisKA"/>
    <property type="match status" value="1"/>
</dbReference>
<dbReference type="SUPFAM" id="SSF47384">
    <property type="entry name" value="Homodimeric domain of signal transducing histidine kinase"/>
    <property type="match status" value="1"/>
</dbReference>
<dbReference type="AlphaFoldDB" id="A0A9N9FPF9"/>
<keyword evidence="1" id="KW-0597">Phosphoprotein</keyword>
<dbReference type="Proteomes" id="UP000789342">
    <property type="component" value="Unassembled WGS sequence"/>
</dbReference>
<evidence type="ECO:0000313" key="6">
    <source>
        <dbReference type="Proteomes" id="UP000789342"/>
    </source>
</evidence>
<dbReference type="EMBL" id="CAJVPV010003303">
    <property type="protein sequence ID" value="CAG8548458.1"/>
    <property type="molecule type" value="Genomic_DNA"/>
</dbReference>
<feature type="compositionally biased region" description="Basic and acidic residues" evidence="2">
    <location>
        <begin position="16"/>
        <end position="25"/>
    </location>
</feature>
<keyword evidence="3" id="KW-0472">Membrane</keyword>
<protein>
    <submittedName>
        <fullName evidence="5">17392_t:CDS:1</fullName>
    </submittedName>
</protein>
<gene>
    <name evidence="5" type="ORF">AMORRO_LOCUS5458</name>
</gene>
<keyword evidence="6" id="KW-1185">Reference proteome</keyword>
<feature type="transmembrane region" description="Helical" evidence="3">
    <location>
        <begin position="182"/>
        <end position="200"/>
    </location>
</feature>
<dbReference type="PANTHER" id="PTHR43719:SF28">
    <property type="entry name" value="PEROXIDE STRESS-ACTIVATED HISTIDINE KINASE MAK1-RELATED"/>
    <property type="match status" value="1"/>
</dbReference>
<dbReference type="PANTHER" id="PTHR43719">
    <property type="entry name" value="TWO-COMPONENT HISTIDINE KINASE"/>
    <property type="match status" value="1"/>
</dbReference>
<evidence type="ECO:0000259" key="4">
    <source>
        <dbReference type="SMART" id="SM00388"/>
    </source>
</evidence>
<evidence type="ECO:0000313" key="5">
    <source>
        <dbReference type="EMBL" id="CAG8548458.1"/>
    </source>
</evidence>
<organism evidence="5 6">
    <name type="scientific">Acaulospora morrowiae</name>
    <dbReference type="NCBI Taxonomy" id="94023"/>
    <lineage>
        <taxon>Eukaryota</taxon>
        <taxon>Fungi</taxon>
        <taxon>Fungi incertae sedis</taxon>
        <taxon>Mucoromycota</taxon>
        <taxon>Glomeromycotina</taxon>
        <taxon>Glomeromycetes</taxon>
        <taxon>Diversisporales</taxon>
        <taxon>Acaulosporaceae</taxon>
        <taxon>Acaulospora</taxon>
    </lineage>
</organism>
<dbReference type="CDD" id="cd00082">
    <property type="entry name" value="HisKA"/>
    <property type="match status" value="1"/>
</dbReference>
<sequence length="604" mass="68110">MIDPFEEISRNPTRQRSRDISPDERKARETLRQLAVTITMALYIVSLAPLFCWQSQDLISDVLNYFVALAVVFATLIYSLHNNRVSTTCCARIIATSFTIIFYSHVLGSRYLDKNKNDKDFNVGGGVITGTLKVDTRYLNCSYIVAGRKFGRVTAALMIFLFVIETFWPAMMTIPSKEIPRWRSVSLIISIIMFSISAAFSKEREISSTLRTVKADVESQAKTTFMQMISHEIRTPIHGILASTEILCETPLSSAQRALIRAIQNAGINVLHMADHALYLTNEWSQDAGLITINPKKFDLYLLSEQVCDGMELLFEVQGIDFDFNYQVPFSQSICVGDVGVIKQTIINSMGILLNIFLSGKVLLNVRHRGNPSSYNYESCDPFLIFEIVASGDFKNTEFIHGNSEIKFLKTIIDAIGGTFAFTNAPEGQYQNTSTSSITFNIELPIEFGITEDEQNENNLNPLPLRYVKIQAQADIDHLKVGVVRSGEDSEIVKRVIAFLNEFGMRSYTYTFPDVIRPDEVNTIILDSSSIRAEQIHTIFKIVKENNTFIICLTFLLKHVEISEKIGLLDKEVYFINQPLTAVKLRNALIAAANEILSKQRKNL</sequence>
<feature type="transmembrane region" description="Helical" evidence="3">
    <location>
        <begin position="93"/>
        <end position="112"/>
    </location>
</feature>
<dbReference type="GO" id="GO:0000155">
    <property type="term" value="F:phosphorelay sensor kinase activity"/>
    <property type="evidence" value="ECO:0007669"/>
    <property type="project" value="InterPro"/>
</dbReference>
<name>A0A9N9FPF9_9GLOM</name>
<dbReference type="InterPro" id="IPR003661">
    <property type="entry name" value="HisK_dim/P_dom"/>
</dbReference>
<dbReference type="InterPro" id="IPR050956">
    <property type="entry name" value="2C_system_His_kinase"/>
</dbReference>
<feature type="transmembrane region" description="Helical" evidence="3">
    <location>
        <begin position="34"/>
        <end position="56"/>
    </location>
</feature>
<keyword evidence="3" id="KW-1133">Transmembrane helix</keyword>
<feature type="region of interest" description="Disordered" evidence="2">
    <location>
        <begin position="1"/>
        <end position="25"/>
    </location>
</feature>
<feature type="transmembrane region" description="Helical" evidence="3">
    <location>
        <begin position="150"/>
        <end position="170"/>
    </location>
</feature>
<comment type="caution">
    <text evidence="5">The sequence shown here is derived from an EMBL/GenBank/DDBJ whole genome shotgun (WGS) entry which is preliminary data.</text>
</comment>
<dbReference type="SMART" id="SM00388">
    <property type="entry name" value="HisKA"/>
    <property type="match status" value="1"/>
</dbReference>
<proteinExistence type="predicted"/>
<evidence type="ECO:0000256" key="1">
    <source>
        <dbReference type="ARBA" id="ARBA00022553"/>
    </source>
</evidence>
<reference evidence="5" key="1">
    <citation type="submission" date="2021-06" db="EMBL/GenBank/DDBJ databases">
        <authorList>
            <person name="Kallberg Y."/>
            <person name="Tangrot J."/>
            <person name="Rosling A."/>
        </authorList>
    </citation>
    <scope>NUCLEOTIDE SEQUENCE</scope>
    <source>
        <strain evidence="5">CL551</strain>
    </source>
</reference>
<dbReference type="OrthoDB" id="2435748at2759"/>
<feature type="domain" description="Signal transduction histidine kinase dimerisation/phosphoacceptor" evidence="4">
    <location>
        <begin position="221"/>
        <end position="286"/>
    </location>
</feature>
<keyword evidence="3" id="KW-0812">Transmembrane</keyword>
<evidence type="ECO:0000256" key="2">
    <source>
        <dbReference type="SAM" id="MobiDB-lite"/>
    </source>
</evidence>
<feature type="transmembrane region" description="Helical" evidence="3">
    <location>
        <begin position="62"/>
        <end position="81"/>
    </location>
</feature>